<reference evidence="2 3" key="1">
    <citation type="journal article" date="2014" name="Int. J. Syst. Evol. Microbiol.">
        <title>Complete genome sequence of Corynebacterium casei LMG S-19264T (=DSM 44701T), isolated from a smear-ripened cheese.</title>
        <authorList>
            <consortium name="US DOE Joint Genome Institute (JGI-PGF)"/>
            <person name="Walter F."/>
            <person name="Albersmeier A."/>
            <person name="Kalinowski J."/>
            <person name="Ruckert C."/>
        </authorList>
    </citation>
    <scope>NUCLEOTIDE SEQUENCE [LARGE SCALE GENOMIC DNA]</scope>
    <source>
        <strain evidence="2 3">CGMCC 4.7215</strain>
    </source>
</reference>
<organism evidence="2 3">
    <name type="scientific">Halovenus rubra</name>
    <dbReference type="NCBI Taxonomy" id="869890"/>
    <lineage>
        <taxon>Archaea</taxon>
        <taxon>Methanobacteriati</taxon>
        <taxon>Methanobacteriota</taxon>
        <taxon>Stenosarchaea group</taxon>
        <taxon>Halobacteria</taxon>
        <taxon>Halobacteriales</taxon>
        <taxon>Haloarculaceae</taxon>
        <taxon>Halovenus</taxon>
    </lineage>
</organism>
<dbReference type="InterPro" id="IPR058444">
    <property type="entry name" value="DUF8131"/>
</dbReference>
<dbReference type="EMBL" id="JBHSZQ010000004">
    <property type="protein sequence ID" value="MFC7125321.1"/>
    <property type="molecule type" value="Genomic_DNA"/>
</dbReference>
<gene>
    <name evidence="2" type="ORF">ACFQJ7_04610</name>
</gene>
<accession>A0ABD5X267</accession>
<comment type="caution">
    <text evidence="2">The sequence shown here is derived from an EMBL/GenBank/DDBJ whole genome shotgun (WGS) entry which is preliminary data.</text>
</comment>
<sequence length="67" mass="6762">MSLPVRANGLLALGAFIPLVTFLTGTAQADLTSGIFTGVNVLLITGSLFVLFGGSEAENGQENGAAH</sequence>
<evidence type="ECO:0000313" key="2">
    <source>
        <dbReference type="EMBL" id="MFC7125321.1"/>
    </source>
</evidence>
<dbReference type="Proteomes" id="UP001596414">
    <property type="component" value="Unassembled WGS sequence"/>
</dbReference>
<protein>
    <recommendedName>
        <fullName evidence="1">DUF8131 domain-containing protein</fullName>
    </recommendedName>
</protein>
<feature type="domain" description="DUF8131" evidence="1">
    <location>
        <begin position="1"/>
        <end position="64"/>
    </location>
</feature>
<dbReference type="AlphaFoldDB" id="A0ABD5X267"/>
<dbReference type="RefSeq" id="WP_267636315.1">
    <property type="nucleotide sequence ID" value="NZ_JAODIY010000004.1"/>
</dbReference>
<evidence type="ECO:0000313" key="3">
    <source>
        <dbReference type="Proteomes" id="UP001596414"/>
    </source>
</evidence>
<proteinExistence type="predicted"/>
<evidence type="ECO:0000259" key="1">
    <source>
        <dbReference type="Pfam" id="PF26452"/>
    </source>
</evidence>
<dbReference type="Pfam" id="PF26452">
    <property type="entry name" value="DUF8131"/>
    <property type="match status" value="1"/>
</dbReference>
<name>A0ABD5X267_9EURY</name>